<keyword evidence="1" id="KW-0175">Coiled coil</keyword>
<dbReference type="Gene3D" id="1.10.150.80">
    <property type="entry name" value="HRDC domain"/>
    <property type="match status" value="1"/>
</dbReference>
<evidence type="ECO:0000313" key="2">
    <source>
        <dbReference type="EMBL" id="ORD96754.1"/>
    </source>
</evidence>
<reference evidence="2 3" key="1">
    <citation type="journal article" date="2017" name="Environ. Microbiol.">
        <title>Decay of the glycolytic pathway and adaptation to intranuclear parasitism within Enterocytozoonidae microsporidia.</title>
        <authorList>
            <person name="Wiredu Boakye D."/>
            <person name="Jaroenlak P."/>
            <person name="Prachumwat A."/>
            <person name="Williams T.A."/>
            <person name="Bateman K.S."/>
            <person name="Itsathitphaisarn O."/>
            <person name="Sritunyalucksana K."/>
            <person name="Paszkiewicz K.H."/>
            <person name="Moore K.A."/>
            <person name="Stentiford G.D."/>
            <person name="Williams B.A."/>
        </authorList>
    </citation>
    <scope>NUCLEOTIDE SEQUENCE [LARGE SCALE GENOMIC DNA]</scope>
    <source>
        <strain evidence="2 3">GB1</strain>
    </source>
</reference>
<comment type="caution">
    <text evidence="2">The sequence shown here is derived from an EMBL/GenBank/DDBJ whole genome shotgun (WGS) entry which is preliminary data.</text>
</comment>
<proteinExistence type="predicted"/>
<evidence type="ECO:0000256" key="1">
    <source>
        <dbReference type="SAM" id="Coils"/>
    </source>
</evidence>
<dbReference type="SUPFAM" id="SSF47819">
    <property type="entry name" value="HRDC-like"/>
    <property type="match status" value="1"/>
</dbReference>
<dbReference type="GO" id="GO:0000166">
    <property type="term" value="F:nucleotide binding"/>
    <property type="evidence" value="ECO:0007669"/>
    <property type="project" value="InterPro"/>
</dbReference>
<feature type="coiled-coil region" evidence="1">
    <location>
        <begin position="31"/>
        <end position="65"/>
    </location>
</feature>
<dbReference type="SUPFAM" id="SSF53098">
    <property type="entry name" value="Ribonuclease H-like"/>
    <property type="match status" value="1"/>
</dbReference>
<dbReference type="VEuPathDB" id="MicrosporidiaDB:A0H76_2022"/>
<name>A0A1X0QAN9_9MICR</name>
<dbReference type="EMBL" id="LVKB01000063">
    <property type="protein sequence ID" value="ORD96754.1"/>
    <property type="molecule type" value="Genomic_DNA"/>
</dbReference>
<organism evidence="2 3">
    <name type="scientific">Hepatospora eriocheir</name>
    <dbReference type="NCBI Taxonomy" id="1081669"/>
    <lineage>
        <taxon>Eukaryota</taxon>
        <taxon>Fungi</taxon>
        <taxon>Fungi incertae sedis</taxon>
        <taxon>Microsporidia</taxon>
        <taxon>Hepatosporidae</taxon>
        <taxon>Hepatospora</taxon>
    </lineage>
</organism>
<accession>A0A1X0QAN9</accession>
<dbReference type="AlphaFoldDB" id="A0A1X0QAN9"/>
<dbReference type="OrthoDB" id="2250022at2759"/>
<keyword evidence="3" id="KW-1185">Reference proteome</keyword>
<protein>
    <submittedName>
        <fullName evidence="2">Uncharacterized protein</fullName>
    </submittedName>
</protein>
<dbReference type="InterPro" id="IPR012337">
    <property type="entry name" value="RNaseH-like_sf"/>
</dbReference>
<dbReference type="InterPro" id="IPR010997">
    <property type="entry name" value="HRDC-like_sf"/>
</dbReference>
<gene>
    <name evidence="2" type="ORF">HERIO_1322</name>
</gene>
<evidence type="ECO:0000313" key="3">
    <source>
        <dbReference type="Proteomes" id="UP000192356"/>
    </source>
</evidence>
<dbReference type="VEuPathDB" id="MicrosporidiaDB:HERIO_1322"/>
<dbReference type="Proteomes" id="UP000192356">
    <property type="component" value="Unassembled WGS sequence"/>
</dbReference>
<sequence length="404" mass="47838">MSITLIAKTILSEINKVISEINANNGTSDDFKELITEINILTEKLKDSETNVRNLFELIEQENKTPDDAIYITENNQLRYIIPYNIIKPHIPEINKLESNCNCQKEHSFRFENLSDCVVIKDENMLIEIDSQLETVFIEIFGHYYRTYNPFICWMTLLDIKGKLYIVDVLKFRMILPKLRLLNCGVDKIIHCRECVRYLERDFGKIGCYINLPREIKCDVSLFDYRIRPLNDIFINLMKSSVNDNVFELNSNISFEKYQGLEEKSIDDMIDDFNDKLDINYKIDNLDKVLQFREFLAKESNESQEFVMTDMQVLTFIESKPKTVKDFSVLFPRISHVLRLHATDLILIGSRKSTGFSMKNLKSNENLLKNQNDFFEKSFKERLDEFNIENKLKERYNWDKKRKH</sequence>
<dbReference type="InterPro" id="IPR044876">
    <property type="entry name" value="HRDC_dom_sf"/>
</dbReference>